<accession>A0ABT7XQR3</accession>
<proteinExistence type="inferred from homology"/>
<evidence type="ECO:0000256" key="1">
    <source>
        <dbReference type="ARBA" id="ARBA00009437"/>
    </source>
</evidence>
<dbReference type="Gene3D" id="3.40.190.10">
    <property type="entry name" value="Periplasmic binding protein-like II"/>
    <property type="match status" value="2"/>
</dbReference>
<comment type="similarity">
    <text evidence="1">Belongs to the LysR transcriptional regulatory family.</text>
</comment>
<gene>
    <name evidence="6" type="ORF">QU481_14220</name>
</gene>
<sequence>MKLSLDALLVLDAIDRKGSFAAAANELHRVPSAITYSMQKLEQDLNVALFDRSGHRARLTDAGELLLKEGRHLIDAAIMLEQRLRKHATGWESELRIALSDLIDFSALLPLIKAFDELQCATRLRFSTEVFGGTWDALVDNRADLVLGAPDDSPPASLMKRELGRIPYVFAVSPQHPLATQPEPLPEHIIRKHRAAVVGDTSRRLAPRTSAVLDGQDVLTVASMQEKVLLQSSGLATGFLPLPVVKPLQAEGQLVVKQTELVREPVRLYYAWKDPNPGKALSWWIERLSELKQPIFAMEPPC</sequence>
<keyword evidence="4" id="KW-0804">Transcription</keyword>
<evidence type="ECO:0000313" key="6">
    <source>
        <dbReference type="EMBL" id="MDN0076043.1"/>
    </source>
</evidence>
<dbReference type="Proteomes" id="UP001168540">
    <property type="component" value="Unassembled WGS sequence"/>
</dbReference>
<dbReference type="Pfam" id="PF00126">
    <property type="entry name" value="HTH_1"/>
    <property type="match status" value="1"/>
</dbReference>
<dbReference type="PANTHER" id="PTHR30126">
    <property type="entry name" value="HTH-TYPE TRANSCRIPTIONAL REGULATOR"/>
    <property type="match status" value="1"/>
</dbReference>
<comment type="caution">
    <text evidence="6">The sequence shown here is derived from an EMBL/GenBank/DDBJ whole genome shotgun (WGS) entry which is preliminary data.</text>
</comment>
<evidence type="ECO:0000259" key="5">
    <source>
        <dbReference type="PROSITE" id="PS50931"/>
    </source>
</evidence>
<evidence type="ECO:0000256" key="2">
    <source>
        <dbReference type="ARBA" id="ARBA00023015"/>
    </source>
</evidence>
<dbReference type="Gene3D" id="1.10.10.10">
    <property type="entry name" value="Winged helix-like DNA-binding domain superfamily/Winged helix DNA-binding domain"/>
    <property type="match status" value="1"/>
</dbReference>
<dbReference type="PANTHER" id="PTHR30126:SF4">
    <property type="entry name" value="LYSR FAMILY TRANSCRIPTIONAL REGULATOR"/>
    <property type="match status" value="1"/>
</dbReference>
<dbReference type="PROSITE" id="PS50931">
    <property type="entry name" value="HTH_LYSR"/>
    <property type="match status" value="1"/>
</dbReference>
<dbReference type="InterPro" id="IPR000847">
    <property type="entry name" value="LysR_HTH_N"/>
</dbReference>
<dbReference type="SUPFAM" id="SSF46785">
    <property type="entry name" value="Winged helix' DNA-binding domain"/>
    <property type="match status" value="1"/>
</dbReference>
<name>A0ABT7XQR3_9NEIS</name>
<keyword evidence="2" id="KW-0805">Transcription regulation</keyword>
<protein>
    <submittedName>
        <fullName evidence="6">LysR family transcriptional regulator</fullName>
    </submittedName>
</protein>
<evidence type="ECO:0000313" key="7">
    <source>
        <dbReference type="Proteomes" id="UP001168540"/>
    </source>
</evidence>
<evidence type="ECO:0000256" key="4">
    <source>
        <dbReference type="ARBA" id="ARBA00023163"/>
    </source>
</evidence>
<keyword evidence="7" id="KW-1185">Reference proteome</keyword>
<keyword evidence="3" id="KW-0238">DNA-binding</keyword>
<dbReference type="InterPro" id="IPR036388">
    <property type="entry name" value="WH-like_DNA-bd_sf"/>
</dbReference>
<dbReference type="EMBL" id="JAUEDK010000025">
    <property type="protein sequence ID" value="MDN0076043.1"/>
    <property type="molecule type" value="Genomic_DNA"/>
</dbReference>
<reference evidence="6" key="1">
    <citation type="submission" date="2023-06" db="EMBL/GenBank/DDBJ databases">
        <authorList>
            <person name="Zhang S."/>
        </authorList>
    </citation>
    <scope>NUCLEOTIDE SEQUENCE</scope>
    <source>
        <strain evidence="6">SG2303</strain>
    </source>
</reference>
<dbReference type="InterPro" id="IPR036390">
    <property type="entry name" value="WH_DNA-bd_sf"/>
</dbReference>
<dbReference type="InterPro" id="IPR005119">
    <property type="entry name" value="LysR_subst-bd"/>
</dbReference>
<organism evidence="6 7">
    <name type="scientific">Crenobacter oryzisoli</name>
    <dbReference type="NCBI Taxonomy" id="3056844"/>
    <lineage>
        <taxon>Bacteria</taxon>
        <taxon>Pseudomonadati</taxon>
        <taxon>Pseudomonadota</taxon>
        <taxon>Betaproteobacteria</taxon>
        <taxon>Neisseriales</taxon>
        <taxon>Neisseriaceae</taxon>
        <taxon>Crenobacter</taxon>
    </lineage>
</organism>
<dbReference type="Pfam" id="PF03466">
    <property type="entry name" value="LysR_substrate"/>
    <property type="match status" value="1"/>
</dbReference>
<dbReference type="RefSeq" id="WP_289830687.1">
    <property type="nucleotide sequence ID" value="NZ_JAUEDK010000025.1"/>
</dbReference>
<feature type="domain" description="HTH lysR-type" evidence="5">
    <location>
        <begin position="3"/>
        <end position="60"/>
    </location>
</feature>
<dbReference type="SUPFAM" id="SSF53850">
    <property type="entry name" value="Periplasmic binding protein-like II"/>
    <property type="match status" value="1"/>
</dbReference>
<evidence type="ECO:0000256" key="3">
    <source>
        <dbReference type="ARBA" id="ARBA00023125"/>
    </source>
</evidence>